<sequence length="483" mass="52907">MTDNNLPVLNAEVAIDKGLTTADAAKRPIKVIQFGEGNFLRAFVDWTIQQLNDNDLFGGNVAIVQPIAQGRTKELAAQDNLYTVILEGLKNGEQVQSRELIDSIGKSLSAVDDWDEFLALADEPEAKIIISNTTEAGIALDDSDTAETVPPKSYPAKLIHLLKRRFDNGLPGFLIIPCELIADNGDTLKKYLLELAGRFGYGEDFKSWLENDNKFFNTLVDRIVPGYPRDRAEELWNELGYVDNNMVKAEPFLLWVIAGDAEAIDEALPAKKLGIDLVTPESVKPYRERKVFLLNCPHTTLASVARLAGVATVGEAMNDEDVRPFIEKEMHEEIIPVLSLPEDELNRFAEAVLERYANPFVKHALDAIGLNSAAKYVTRCLPVLLNNVKDGHGLPKRLVLALSGLIYTYGGLAEGKVNVTDDPAVVAKFEEAAKSENYAAAILADESVWGQDLTKVDGLVDAVAANLDAIKAEGMRPLIKALA</sequence>
<keyword evidence="1 6" id="KW-0560">Oxidoreductase</keyword>
<dbReference type="SUPFAM" id="SSF51735">
    <property type="entry name" value="NAD(P)-binding Rossmann-fold domains"/>
    <property type="match status" value="1"/>
</dbReference>
<dbReference type="OrthoDB" id="271711at2"/>
<dbReference type="InterPro" id="IPR000669">
    <property type="entry name" value="Mannitol_DH"/>
</dbReference>
<accession>A0A2U2MTW7</accession>
<gene>
    <name evidence="6" type="ORF">DF200_03490</name>
</gene>
<dbReference type="EC" id="1.1.1.58" evidence="6"/>
<evidence type="ECO:0000313" key="7">
    <source>
        <dbReference type="Proteomes" id="UP000245753"/>
    </source>
</evidence>
<dbReference type="AlphaFoldDB" id="A0A2U2MTW7"/>
<evidence type="ECO:0000259" key="4">
    <source>
        <dbReference type="Pfam" id="PF01232"/>
    </source>
</evidence>
<dbReference type="PRINTS" id="PR00084">
    <property type="entry name" value="MTLDHDRGNASE"/>
</dbReference>
<comment type="caution">
    <text evidence="6">The sequence shown here is derived from an EMBL/GenBank/DDBJ whole genome shotgun (WGS) entry which is preliminary data.</text>
</comment>
<evidence type="ECO:0000313" key="6">
    <source>
        <dbReference type="EMBL" id="PWG60276.1"/>
    </source>
</evidence>
<feature type="domain" description="Mannitol dehydrogenase C-terminal" evidence="5">
    <location>
        <begin position="283"/>
        <end position="470"/>
    </location>
</feature>
<dbReference type="Gene3D" id="1.10.1040.10">
    <property type="entry name" value="N-(1-d-carboxylethyl)-l-norvaline Dehydrogenase, domain 2"/>
    <property type="match status" value="1"/>
</dbReference>
<evidence type="ECO:0000256" key="2">
    <source>
        <dbReference type="ARBA" id="ARBA00023027"/>
    </source>
</evidence>
<dbReference type="InterPro" id="IPR013328">
    <property type="entry name" value="6PGD_dom2"/>
</dbReference>
<dbReference type="InterPro" id="IPR036291">
    <property type="entry name" value="NAD(P)-bd_dom_sf"/>
</dbReference>
<dbReference type="PANTHER" id="PTHR30524">
    <property type="entry name" value="MANNITOL-1-PHOSPHATE 5-DEHYDROGENASE"/>
    <property type="match status" value="1"/>
</dbReference>
<name>A0A2U2MTW7_9BIFI</name>
<dbReference type="RefSeq" id="WP_109136909.1">
    <property type="nucleotide sequence ID" value="NZ_QFFN01000005.1"/>
</dbReference>
<dbReference type="GO" id="GO:0009026">
    <property type="term" value="F:tagaturonate reductase activity"/>
    <property type="evidence" value="ECO:0007669"/>
    <property type="project" value="UniProtKB-EC"/>
</dbReference>
<dbReference type="GO" id="GO:0008926">
    <property type="term" value="F:mannitol-1-phosphate 5-dehydrogenase activity"/>
    <property type="evidence" value="ECO:0007669"/>
    <property type="project" value="UniProtKB-EC"/>
</dbReference>
<dbReference type="SUPFAM" id="SSF48179">
    <property type="entry name" value="6-phosphogluconate dehydrogenase C-terminal domain-like"/>
    <property type="match status" value="1"/>
</dbReference>
<dbReference type="InterPro" id="IPR013118">
    <property type="entry name" value="Mannitol_DH_C"/>
</dbReference>
<comment type="catalytic activity">
    <reaction evidence="3">
        <text>D-mannitol 1-phosphate + NAD(+) = beta-D-fructose 6-phosphate + NADH + H(+)</text>
        <dbReference type="Rhea" id="RHEA:19661"/>
        <dbReference type="ChEBI" id="CHEBI:15378"/>
        <dbReference type="ChEBI" id="CHEBI:57540"/>
        <dbReference type="ChEBI" id="CHEBI:57634"/>
        <dbReference type="ChEBI" id="CHEBI:57945"/>
        <dbReference type="ChEBI" id="CHEBI:61381"/>
        <dbReference type="EC" id="1.1.1.17"/>
    </reaction>
</comment>
<dbReference type="NCBIfam" id="NF002969">
    <property type="entry name" value="PRK03643.1"/>
    <property type="match status" value="1"/>
</dbReference>
<feature type="domain" description="Mannitol dehydrogenase N-terminal" evidence="4">
    <location>
        <begin position="30"/>
        <end position="259"/>
    </location>
</feature>
<dbReference type="InterPro" id="IPR013131">
    <property type="entry name" value="Mannitol_DH_N"/>
</dbReference>
<proteinExistence type="predicted"/>
<dbReference type="PANTHER" id="PTHR30524:SF0">
    <property type="entry name" value="ALTRONATE OXIDOREDUCTASE-RELATED"/>
    <property type="match status" value="1"/>
</dbReference>
<evidence type="ECO:0000259" key="5">
    <source>
        <dbReference type="Pfam" id="PF08125"/>
    </source>
</evidence>
<organism evidence="6 7">
    <name type="scientific">Bifidobacterium catulorum</name>
    <dbReference type="NCBI Taxonomy" id="1630173"/>
    <lineage>
        <taxon>Bacteria</taxon>
        <taxon>Bacillati</taxon>
        <taxon>Actinomycetota</taxon>
        <taxon>Actinomycetes</taxon>
        <taxon>Bifidobacteriales</taxon>
        <taxon>Bifidobacteriaceae</taxon>
        <taxon>Bifidobacterium</taxon>
    </lineage>
</organism>
<protein>
    <submittedName>
        <fullName evidence="6">Tagaturonate reductase</fullName>
        <ecNumber evidence="6">1.1.1.58</ecNumber>
    </submittedName>
</protein>
<dbReference type="Gene3D" id="3.40.50.720">
    <property type="entry name" value="NAD(P)-binding Rossmann-like Domain"/>
    <property type="match status" value="1"/>
</dbReference>
<dbReference type="Pfam" id="PF08125">
    <property type="entry name" value="Mannitol_dh_C"/>
    <property type="match status" value="1"/>
</dbReference>
<dbReference type="Proteomes" id="UP000245753">
    <property type="component" value="Unassembled WGS sequence"/>
</dbReference>
<keyword evidence="7" id="KW-1185">Reference proteome</keyword>
<dbReference type="EMBL" id="QFFN01000005">
    <property type="protein sequence ID" value="PWG60276.1"/>
    <property type="molecule type" value="Genomic_DNA"/>
</dbReference>
<dbReference type="Pfam" id="PF01232">
    <property type="entry name" value="Mannitol_dh"/>
    <property type="match status" value="1"/>
</dbReference>
<reference evidence="6 7" key="1">
    <citation type="journal article" date="2018" name="Int. J. Syst. Evol. Microbiol.">
        <title>Bifidobacterium catulorum sp. nov., a novel taxon from the faeces of the baby common marmoset (Callithrix jacchus).</title>
        <authorList>
            <person name="Modesto M."/>
            <person name="Michelini S."/>
            <person name="Oki K."/>
            <person name="Biavati B."/>
            <person name="Watanabe K."/>
            <person name="Mattarelli P."/>
        </authorList>
    </citation>
    <scope>NUCLEOTIDE SEQUENCE [LARGE SCALE GENOMIC DNA]</scope>
    <source>
        <strain evidence="6 7">MRM 8.19</strain>
    </source>
</reference>
<evidence type="ECO:0000256" key="3">
    <source>
        <dbReference type="ARBA" id="ARBA00048615"/>
    </source>
</evidence>
<dbReference type="GO" id="GO:0019592">
    <property type="term" value="P:mannitol catabolic process"/>
    <property type="evidence" value="ECO:0007669"/>
    <property type="project" value="TreeGrafter"/>
</dbReference>
<dbReference type="GO" id="GO:0005829">
    <property type="term" value="C:cytosol"/>
    <property type="evidence" value="ECO:0007669"/>
    <property type="project" value="TreeGrafter"/>
</dbReference>
<dbReference type="InterPro" id="IPR008927">
    <property type="entry name" value="6-PGluconate_DH-like_C_sf"/>
</dbReference>
<evidence type="ECO:0000256" key="1">
    <source>
        <dbReference type="ARBA" id="ARBA00023002"/>
    </source>
</evidence>
<keyword evidence="2" id="KW-0520">NAD</keyword>